<dbReference type="STRING" id="877455.Metbo_2030"/>
<organism evidence="1 2">
    <name type="scientific">Methanobacterium lacus (strain AL-21)</name>
    <dbReference type="NCBI Taxonomy" id="877455"/>
    <lineage>
        <taxon>Archaea</taxon>
        <taxon>Methanobacteriati</taxon>
        <taxon>Methanobacteriota</taxon>
        <taxon>Methanomada group</taxon>
        <taxon>Methanobacteria</taxon>
        <taxon>Methanobacteriales</taxon>
        <taxon>Methanobacteriaceae</taxon>
        <taxon>Methanobacterium</taxon>
    </lineage>
</organism>
<dbReference type="Pfam" id="PF20393">
    <property type="entry name" value="Pro_CA_2"/>
    <property type="match status" value="1"/>
</dbReference>
<protein>
    <recommendedName>
        <fullName evidence="3">Carbonic anhydrase</fullName>
    </recommendedName>
</protein>
<reference evidence="2" key="1">
    <citation type="submission" date="2011-02" db="EMBL/GenBank/DDBJ databases">
        <title>Complete sequence of Methanobacterium sp. AL-21.</title>
        <authorList>
            <consortium name="US DOE Joint Genome Institute"/>
            <person name="Lucas S."/>
            <person name="Copeland A."/>
            <person name="Lapidus A."/>
            <person name="Cheng J.-F."/>
            <person name="Goodwin L."/>
            <person name="Pitluck S."/>
            <person name="Chertkov O."/>
            <person name="Detter J.C."/>
            <person name="Han C."/>
            <person name="Tapia R."/>
            <person name="Land M."/>
            <person name="Hauser L."/>
            <person name="Kyrpides N."/>
            <person name="Ivanova N."/>
            <person name="Mikhailova N."/>
            <person name="Pagani I."/>
            <person name="Cadillo-Quiroz H."/>
            <person name="Imachi H."/>
            <person name="Zinder S."/>
            <person name="Liu W."/>
            <person name="Woyke T."/>
        </authorList>
    </citation>
    <scope>NUCLEOTIDE SEQUENCE [LARGE SCALE GENOMIC DNA]</scope>
    <source>
        <strain evidence="2">AL-21</strain>
    </source>
</reference>
<sequence>MKTEFVTCLNCIDGRVQLPVINWILENYDVKYVDMITAPGINGLLSNRNNDVSDILEKVTFSNEGHSTELIFVVGHHDCLANPMDDETHNKQIIESVERIKELYSACDVVGLWVDDDFNVQIVCEL</sequence>
<gene>
    <name evidence="1" type="ordered locus">Metbo_2030</name>
</gene>
<keyword evidence="2" id="KW-1185">Reference proteome</keyword>
<dbReference type="EMBL" id="CP002551">
    <property type="protein sequence ID" value="ADZ10249.1"/>
    <property type="molecule type" value="Genomic_DNA"/>
</dbReference>
<evidence type="ECO:0000313" key="1">
    <source>
        <dbReference type="EMBL" id="ADZ10249.1"/>
    </source>
</evidence>
<dbReference type="AlphaFoldDB" id="F0TBI0"/>
<dbReference type="eggNOG" id="arCOG08826">
    <property type="taxonomic scope" value="Archaea"/>
</dbReference>
<dbReference type="GeneID" id="10278491"/>
<dbReference type="KEGG" id="mel:Metbo_2030"/>
<evidence type="ECO:0008006" key="3">
    <source>
        <dbReference type="Google" id="ProtNLM"/>
    </source>
</evidence>
<dbReference type="OrthoDB" id="9675at2157"/>
<dbReference type="HOGENOM" id="CLU_152017_0_0_2"/>
<dbReference type="InterPro" id="IPR046871">
    <property type="entry name" value="Pro_CA_2"/>
</dbReference>
<dbReference type="RefSeq" id="WP_013645600.1">
    <property type="nucleotide sequence ID" value="NC_015216.1"/>
</dbReference>
<reference evidence="1 2" key="2">
    <citation type="journal article" date="2014" name="Int. J. Syst. Evol. Microbiol.">
        <title>Methanobacterium paludis sp. nov. and a novel strain of Methanobacterium lacus isolated from northern peatlands.</title>
        <authorList>
            <person name="Cadillo-Quiroz H."/>
            <person name="Brauer S.L."/>
            <person name="Goodson N."/>
            <person name="Yavitt J.B."/>
            <person name="Zinder S.H."/>
        </authorList>
    </citation>
    <scope>NUCLEOTIDE SEQUENCE [LARGE SCALE GENOMIC DNA]</scope>
    <source>
        <strain evidence="1 2">AL-21</strain>
    </source>
</reference>
<accession>F0TBI0</accession>
<dbReference type="Proteomes" id="UP000007490">
    <property type="component" value="Chromosome"/>
</dbReference>
<proteinExistence type="predicted"/>
<name>F0TBI0_METLA</name>
<evidence type="ECO:0000313" key="2">
    <source>
        <dbReference type="Proteomes" id="UP000007490"/>
    </source>
</evidence>